<name>A0A238VWK1_9PSEU</name>
<organism evidence="1 2">
    <name type="scientific">Haloechinothrix alba</name>
    <dbReference type="NCBI Taxonomy" id="664784"/>
    <lineage>
        <taxon>Bacteria</taxon>
        <taxon>Bacillati</taxon>
        <taxon>Actinomycetota</taxon>
        <taxon>Actinomycetes</taxon>
        <taxon>Pseudonocardiales</taxon>
        <taxon>Pseudonocardiaceae</taxon>
        <taxon>Haloechinothrix</taxon>
    </lineage>
</organism>
<evidence type="ECO:0000313" key="1">
    <source>
        <dbReference type="EMBL" id="SNR38705.1"/>
    </source>
</evidence>
<dbReference type="SUPFAM" id="SSF56801">
    <property type="entry name" value="Acetyl-CoA synthetase-like"/>
    <property type="match status" value="1"/>
</dbReference>
<dbReference type="Proteomes" id="UP000198348">
    <property type="component" value="Unassembled WGS sequence"/>
</dbReference>
<dbReference type="EMBL" id="FZNW01000004">
    <property type="protein sequence ID" value="SNR38705.1"/>
    <property type="molecule type" value="Genomic_DNA"/>
</dbReference>
<accession>A0A238VWK1</accession>
<reference evidence="1 2" key="1">
    <citation type="submission" date="2017-06" db="EMBL/GenBank/DDBJ databases">
        <authorList>
            <person name="Kim H.J."/>
            <person name="Triplett B.A."/>
        </authorList>
    </citation>
    <scope>NUCLEOTIDE SEQUENCE [LARGE SCALE GENOMIC DNA]</scope>
    <source>
        <strain evidence="1 2">DSM 45207</strain>
    </source>
</reference>
<evidence type="ECO:0000313" key="2">
    <source>
        <dbReference type="Proteomes" id="UP000198348"/>
    </source>
</evidence>
<dbReference type="AlphaFoldDB" id="A0A238VWK1"/>
<sequence length="240" mass="24820">MSITERVLSPLLSSSAARPLVTHYDEDLGSRIELSVATVANWAAKTANWLTEEFDIEPGDPVCVRLPAHWQTAGVLLGAWWCGGHVVDDPRGARVAFAEPRGADDVAAAEATAVVGLDPMGMGLAEPPAPGGFDYLTEAKLAGDDYTPVIPVSEDSPALQSMTTGQVLARAGELAASYGIGKGDRVLSTRDWSLPDGVLSAVLAPLAAGASLVQITGGTADTVAGRRKTEHVTVDIPAPG</sequence>
<protein>
    <submittedName>
        <fullName evidence="1">TIGR03089 family protein</fullName>
    </submittedName>
</protein>
<dbReference type="RefSeq" id="WP_089300249.1">
    <property type="nucleotide sequence ID" value="NZ_FZNW01000004.1"/>
</dbReference>
<dbReference type="OrthoDB" id="3396763at2"/>
<proteinExistence type="predicted"/>
<dbReference type="Gene3D" id="3.40.50.12780">
    <property type="entry name" value="N-terminal domain of ligase-like"/>
    <property type="match status" value="1"/>
</dbReference>
<gene>
    <name evidence="1" type="ORF">SAMN06265360_104161</name>
</gene>
<dbReference type="InterPro" id="IPR042099">
    <property type="entry name" value="ANL_N_sf"/>
</dbReference>
<keyword evidence="2" id="KW-1185">Reference proteome</keyword>
<dbReference type="NCBIfam" id="TIGR03089">
    <property type="entry name" value="TIGR03089 family protein"/>
    <property type="match status" value="1"/>
</dbReference>
<dbReference type="InterPro" id="IPR017523">
    <property type="entry name" value="Rv3268"/>
</dbReference>